<proteinExistence type="predicted"/>
<keyword evidence="1" id="KW-1185">Reference proteome</keyword>
<protein>
    <submittedName>
        <fullName evidence="2">Uncharacterized protein</fullName>
    </submittedName>
</protein>
<sequence>MIFYEVSPNNFYNLESEQQQFPCPPYGMCDFGVENNNQNLETLLIQNHFCFAPHLNNN</sequence>
<accession>A0A914N9M4</accession>
<evidence type="ECO:0000313" key="1">
    <source>
        <dbReference type="Proteomes" id="UP000887563"/>
    </source>
</evidence>
<name>A0A914N9M4_MELIC</name>
<reference evidence="2" key="1">
    <citation type="submission" date="2022-11" db="UniProtKB">
        <authorList>
            <consortium name="WormBaseParasite"/>
        </authorList>
    </citation>
    <scope>IDENTIFICATION</scope>
</reference>
<dbReference type="AlphaFoldDB" id="A0A914N9M4"/>
<evidence type="ECO:0000313" key="2">
    <source>
        <dbReference type="WBParaSite" id="Minc3s04752g36945"/>
    </source>
</evidence>
<organism evidence="1 2">
    <name type="scientific">Meloidogyne incognita</name>
    <name type="common">Southern root-knot nematode worm</name>
    <name type="synonym">Oxyuris incognita</name>
    <dbReference type="NCBI Taxonomy" id="6306"/>
    <lineage>
        <taxon>Eukaryota</taxon>
        <taxon>Metazoa</taxon>
        <taxon>Ecdysozoa</taxon>
        <taxon>Nematoda</taxon>
        <taxon>Chromadorea</taxon>
        <taxon>Rhabditida</taxon>
        <taxon>Tylenchina</taxon>
        <taxon>Tylenchomorpha</taxon>
        <taxon>Tylenchoidea</taxon>
        <taxon>Meloidogynidae</taxon>
        <taxon>Meloidogyninae</taxon>
        <taxon>Meloidogyne</taxon>
        <taxon>Meloidogyne incognita group</taxon>
    </lineage>
</organism>
<dbReference type="WBParaSite" id="Minc3s04752g36945">
    <property type="protein sequence ID" value="Minc3s04752g36945"/>
    <property type="gene ID" value="Minc3s04752g36945"/>
</dbReference>
<dbReference type="Proteomes" id="UP000887563">
    <property type="component" value="Unplaced"/>
</dbReference>